<evidence type="ECO:0000259" key="1">
    <source>
        <dbReference type="Pfam" id="PF00934"/>
    </source>
</evidence>
<dbReference type="Gene3D" id="1.10.287.850">
    <property type="entry name" value="HP0062-like domain"/>
    <property type="match status" value="1"/>
</dbReference>
<dbReference type="AlphaFoldDB" id="A0A7Z7IHD5"/>
<dbReference type="Pfam" id="PF00934">
    <property type="entry name" value="PE"/>
    <property type="match status" value="1"/>
</dbReference>
<gene>
    <name evidence="3" type="primary">PE3_4</name>
    <name evidence="3" type="ORF">MSIMFB_00273</name>
</gene>
<protein>
    <submittedName>
        <fullName evidence="3">PE family protein PE3</fullName>
    </submittedName>
</protein>
<dbReference type="Proteomes" id="UP000554965">
    <property type="component" value="Unassembled WGS sequence"/>
</dbReference>
<dbReference type="EMBL" id="OCTY01000002">
    <property type="protein sequence ID" value="SOJ52765.1"/>
    <property type="molecule type" value="Genomic_DNA"/>
</dbReference>
<feature type="domain" description="PE" evidence="1">
    <location>
        <begin position="4"/>
        <end position="93"/>
    </location>
</feature>
<keyword evidence="4" id="KW-1185">Reference proteome</keyword>
<dbReference type="Pfam" id="PF08237">
    <property type="entry name" value="PE-PPE"/>
    <property type="match status" value="1"/>
</dbReference>
<sequence length="554" mass="57810">MTHLIAEPQIMAAAAAEVEEIGLAISAANDAAAGQISGLAVAAGDEVSAAIANLFGAYGQECQAVMRQAAAFQAEFTRAVAAAGIAYQHVEDAAAVALQGVLGAPAAPAQAPGAATIPPFPANELSLIMGGTGVPIPSANLIAKANELYIRSMSVLPPIGLVTPEELYPITGVKSLVFDASVNQGLAILDAAIREQINPPVSKTVTVFGISQSAVIASLEMQKLMSEGSPYVGSLNFVLTGNEMNPNGGMLARFPNLSFSSLGLTFYGATPPDTPYDTAIYTLEYDGFADFPRYPLNIISDLNAVAGIVYVHPRYFDITPEWLDQNAIELQPSVPRNTHYYILPADDLPLLQPLRALPVIGGPLANLIEPNVRVIVNLGYGDPYHGYSTSPPDVWTPFGLFPDVSPVTVAEALAAGTQQGINNFTFDMSQLLANPPTLPPLQMPAPTDLTTDLRVSAADLPSPLTVANTVASIVSTDYAVLLPTADIALSLVTTLPAYNVQLFAEQLAQGNLINAIGYPIAANVGLATIAGAVEFLVLAEALATTIRDISSLVP</sequence>
<feature type="domain" description="PE-PPE" evidence="2">
    <location>
        <begin position="161"/>
        <end position="380"/>
    </location>
</feature>
<proteinExistence type="predicted"/>
<comment type="caution">
    <text evidence="3">The sequence shown here is derived from an EMBL/GenBank/DDBJ whole genome shotgun (WGS) entry which is preliminary data.</text>
</comment>
<evidence type="ECO:0000313" key="4">
    <source>
        <dbReference type="Proteomes" id="UP000554965"/>
    </source>
</evidence>
<accession>A0A7Z7IHD5</accession>
<organism evidence="3 4">
    <name type="scientific">Mycobacterium simulans</name>
    <dbReference type="NCBI Taxonomy" id="627089"/>
    <lineage>
        <taxon>Bacteria</taxon>
        <taxon>Bacillati</taxon>
        <taxon>Actinomycetota</taxon>
        <taxon>Actinomycetes</taxon>
        <taxon>Mycobacteriales</taxon>
        <taxon>Mycobacteriaceae</taxon>
        <taxon>Mycobacterium</taxon>
    </lineage>
</organism>
<evidence type="ECO:0000259" key="2">
    <source>
        <dbReference type="Pfam" id="PF08237"/>
    </source>
</evidence>
<evidence type="ECO:0000313" key="3">
    <source>
        <dbReference type="EMBL" id="SOJ52765.1"/>
    </source>
</evidence>
<dbReference type="InterPro" id="IPR013228">
    <property type="entry name" value="PE-PPE_C"/>
</dbReference>
<dbReference type="RefSeq" id="WP_186241144.1">
    <property type="nucleotide sequence ID" value="NZ_OCTY01000002.1"/>
</dbReference>
<dbReference type="SUPFAM" id="SSF140459">
    <property type="entry name" value="PE/PPE dimer-like"/>
    <property type="match status" value="1"/>
</dbReference>
<reference evidence="3 4" key="1">
    <citation type="submission" date="2017-10" db="EMBL/GenBank/DDBJ databases">
        <authorList>
            <consortium name="Urmite Genomes"/>
        </authorList>
    </citation>
    <scope>NUCLEOTIDE SEQUENCE [LARGE SCALE GENOMIC DNA]</scope>
    <source>
        <strain evidence="3 4">FB-527</strain>
    </source>
</reference>
<dbReference type="InterPro" id="IPR000084">
    <property type="entry name" value="PE-PGRS_N"/>
</dbReference>
<dbReference type="InterPro" id="IPR038332">
    <property type="entry name" value="PPE_sf"/>
</dbReference>
<name>A0A7Z7IHD5_9MYCO</name>